<keyword evidence="1" id="KW-0732">Signal</keyword>
<comment type="caution">
    <text evidence="2">The sequence shown here is derived from an EMBL/GenBank/DDBJ whole genome shotgun (WGS) entry which is preliminary data.</text>
</comment>
<organism evidence="2 3">
    <name type="scientific">Tribonema minus</name>
    <dbReference type="NCBI Taxonomy" id="303371"/>
    <lineage>
        <taxon>Eukaryota</taxon>
        <taxon>Sar</taxon>
        <taxon>Stramenopiles</taxon>
        <taxon>Ochrophyta</taxon>
        <taxon>PX clade</taxon>
        <taxon>Xanthophyceae</taxon>
        <taxon>Tribonematales</taxon>
        <taxon>Tribonemataceae</taxon>
        <taxon>Tribonema</taxon>
    </lineage>
</organism>
<dbReference type="Proteomes" id="UP000664859">
    <property type="component" value="Unassembled WGS sequence"/>
</dbReference>
<gene>
    <name evidence="2" type="ORF">JKP88DRAFT_278089</name>
</gene>
<dbReference type="AlphaFoldDB" id="A0A836CDG7"/>
<evidence type="ECO:0000313" key="2">
    <source>
        <dbReference type="EMBL" id="KAG5182425.1"/>
    </source>
</evidence>
<keyword evidence="3" id="KW-1185">Reference proteome</keyword>
<reference evidence="2" key="1">
    <citation type="submission" date="2021-02" db="EMBL/GenBank/DDBJ databases">
        <title>First Annotated Genome of the Yellow-green Alga Tribonema minus.</title>
        <authorList>
            <person name="Mahan K.M."/>
        </authorList>
    </citation>
    <scope>NUCLEOTIDE SEQUENCE</scope>
    <source>
        <strain evidence="2">UTEX B ZZ1240</strain>
    </source>
</reference>
<protein>
    <submittedName>
        <fullName evidence="2">Uncharacterized protein</fullName>
    </submittedName>
</protein>
<feature type="chain" id="PRO_5032344538" evidence="1">
    <location>
        <begin position="20"/>
        <end position="296"/>
    </location>
</feature>
<proteinExistence type="predicted"/>
<dbReference type="EMBL" id="JAFCMP010000246">
    <property type="protein sequence ID" value="KAG5182425.1"/>
    <property type="molecule type" value="Genomic_DNA"/>
</dbReference>
<evidence type="ECO:0000256" key="1">
    <source>
        <dbReference type="SAM" id="SignalP"/>
    </source>
</evidence>
<sequence>MKAATIIVAVAAVVGFASAAPDTRCPTTATPEDFPKCVTYYFEGQQQCITSFDGCEPVAACANVMWDGAQALCFDGCASADYDNGVPVCLATDAEGACVVVWPVAACANVMWDGAQALCFDGCASADYDNGVPVCLATDAEGACVVVWNGGVPSCLTDHCNARVEGCDSIGWCHEAGQPSGEGVFCFDTCAPRGINWSSDGLPQCANGTTPCPAGRKPHCYEAGGTYAPTMAPSAAPTAGPTAAAAAVAAGAATRNLRATVRALGGQFFEQIGDETFQNTSFPYKFMLRSVRAFAA</sequence>
<accession>A0A836CDG7</accession>
<feature type="signal peptide" evidence="1">
    <location>
        <begin position="1"/>
        <end position="19"/>
    </location>
</feature>
<evidence type="ECO:0000313" key="3">
    <source>
        <dbReference type="Proteomes" id="UP000664859"/>
    </source>
</evidence>
<name>A0A836CDG7_9STRA</name>